<evidence type="ECO:0000256" key="1">
    <source>
        <dbReference type="ARBA" id="ARBA00001974"/>
    </source>
</evidence>
<evidence type="ECO:0000313" key="8">
    <source>
        <dbReference type="Proteomes" id="UP000326711"/>
    </source>
</evidence>
<keyword evidence="8" id="KW-1185">Reference proteome</keyword>
<keyword evidence="3" id="KW-0285">Flavoprotein</keyword>
<dbReference type="EMBL" id="CP045032">
    <property type="protein sequence ID" value="QFQ02335.1"/>
    <property type="molecule type" value="Genomic_DNA"/>
</dbReference>
<protein>
    <submittedName>
        <fullName evidence="7">Putative FAD-linked oxidoreductase</fullName>
        <ecNumber evidence="7">1.-.-.-</ecNumber>
    </submittedName>
</protein>
<comment type="similarity">
    <text evidence="2">Belongs to the FAD-binding oxidoreductase/transferase type 4 family.</text>
</comment>
<reference evidence="8" key="1">
    <citation type="submission" date="2019-10" db="EMBL/GenBank/DDBJ databases">
        <title>Complete genome sequence of Corynebacterium urogenitalis DSM 108747, isolated from the genital tract of a cow.</title>
        <authorList>
            <person name="Ruckert C."/>
            <person name="Ballas P."/>
            <person name="Wagener K."/>
            <person name="Drillich M."/>
            <person name="Kaempfer P."/>
            <person name="Busse H.-J."/>
            <person name="Ehling-Schulz M."/>
        </authorList>
    </citation>
    <scope>NUCLEOTIDE SEQUENCE [LARGE SCALE GENOMIC DNA]</scope>
    <source>
        <strain evidence="8">LMM 1652</strain>
    </source>
</reference>
<dbReference type="Pfam" id="PF01565">
    <property type="entry name" value="FAD_binding_4"/>
    <property type="match status" value="1"/>
</dbReference>
<dbReference type="Gene3D" id="3.30.465.10">
    <property type="match status" value="1"/>
</dbReference>
<accession>A0A5J6Z9F2</accession>
<evidence type="ECO:0000256" key="3">
    <source>
        <dbReference type="ARBA" id="ARBA00022630"/>
    </source>
</evidence>
<gene>
    <name evidence="7" type="ORF">CUROG_04815</name>
</gene>
<dbReference type="Proteomes" id="UP000326711">
    <property type="component" value="Chromosome"/>
</dbReference>
<dbReference type="KEGG" id="cuo:CUROG_04815"/>
<dbReference type="PANTHER" id="PTHR42934">
    <property type="entry name" value="GLYCOLATE OXIDASE SUBUNIT GLCD"/>
    <property type="match status" value="1"/>
</dbReference>
<dbReference type="InterPro" id="IPR016169">
    <property type="entry name" value="FAD-bd_PCMH_sub2"/>
</dbReference>
<dbReference type="Pfam" id="PF02913">
    <property type="entry name" value="FAD-oxidase_C"/>
    <property type="match status" value="1"/>
</dbReference>
<dbReference type="InterPro" id="IPR051914">
    <property type="entry name" value="FAD-linked_OxidoTrans_Type4"/>
</dbReference>
<keyword evidence="4" id="KW-0274">FAD</keyword>
<dbReference type="SUPFAM" id="SSF56176">
    <property type="entry name" value="FAD-binding/transporter-associated domain-like"/>
    <property type="match status" value="1"/>
</dbReference>
<dbReference type="InterPro" id="IPR006094">
    <property type="entry name" value="Oxid_FAD_bind_N"/>
</dbReference>
<dbReference type="PROSITE" id="PS51387">
    <property type="entry name" value="FAD_PCMH"/>
    <property type="match status" value="1"/>
</dbReference>
<dbReference type="InterPro" id="IPR004113">
    <property type="entry name" value="FAD-bd_oxidored_4_C"/>
</dbReference>
<dbReference type="InterPro" id="IPR016166">
    <property type="entry name" value="FAD-bd_PCMH"/>
</dbReference>
<name>A0A5J6Z9F2_9CORY</name>
<sequence length="481" mass="50210">MNKPPLIDSSAPGSECAAQRQALLELAEHLTGTVSVDPEVLDTHAVDMAPKAEHGDPLGLVRARTVEDVQAVMKFAAARGIPVVPQGARSGLNGGANAVEGCILLSVSSMNRIVEIDATNHTVTVEPGILNLDLKNALREHGLDYPPDPGSVAISSIGGNIATNAGGLCCVKYGVTRDYVRELKVVLPDGSLTRLGQKTAKGVAGLDLCHLFIGSEGTLGVIVEATLKVVPRPAEPATAVATFPTEQAAAKTVSSVMAAGVNPSLLEFMDSATLKLLNDFGDFGLDPASGSMLIMQSDAPTRASDVEEFAQIARAQGAVDVAFSDDPADTEALIATRRCVQPANEKYVRSHGGGQLIEDICVPRSALAEFFDGLDRVRAETGVMIAVVAHAGDGNTHPSIFYDAGDRESVAAAEEAFGRIVALGLELGGTIAGEHGIGSVKSRWLLQELDEPNQALHRSIKRAIDPQGIVNPGKMLAGMEN</sequence>
<dbReference type="AlphaFoldDB" id="A0A5J6Z9F2"/>
<dbReference type="InterPro" id="IPR016164">
    <property type="entry name" value="FAD-linked_Oxase-like_C"/>
</dbReference>
<evidence type="ECO:0000256" key="5">
    <source>
        <dbReference type="ARBA" id="ARBA00023002"/>
    </source>
</evidence>
<dbReference type="GO" id="GO:0071949">
    <property type="term" value="F:FAD binding"/>
    <property type="evidence" value="ECO:0007669"/>
    <property type="project" value="InterPro"/>
</dbReference>
<evidence type="ECO:0000256" key="4">
    <source>
        <dbReference type="ARBA" id="ARBA00022827"/>
    </source>
</evidence>
<evidence type="ECO:0000256" key="2">
    <source>
        <dbReference type="ARBA" id="ARBA00008000"/>
    </source>
</evidence>
<dbReference type="FunFam" id="3.30.70.2740:FF:000001">
    <property type="entry name" value="D-lactate dehydrogenase mitochondrial"/>
    <property type="match status" value="1"/>
</dbReference>
<dbReference type="Gene3D" id="3.30.70.2740">
    <property type="match status" value="1"/>
</dbReference>
<dbReference type="RefSeq" id="WP_328592949.1">
    <property type="nucleotide sequence ID" value="NZ_CP045032.1"/>
</dbReference>
<organism evidence="7 8">
    <name type="scientific">Corynebacterium urogenitale</name>
    <dbReference type="NCBI Taxonomy" id="2487892"/>
    <lineage>
        <taxon>Bacteria</taxon>
        <taxon>Bacillati</taxon>
        <taxon>Actinomycetota</taxon>
        <taxon>Actinomycetes</taxon>
        <taxon>Mycobacteriales</taxon>
        <taxon>Corynebacteriaceae</taxon>
        <taxon>Corynebacterium</taxon>
    </lineage>
</organism>
<comment type="cofactor">
    <cofactor evidence="1">
        <name>FAD</name>
        <dbReference type="ChEBI" id="CHEBI:57692"/>
    </cofactor>
</comment>
<dbReference type="SUPFAM" id="SSF55103">
    <property type="entry name" value="FAD-linked oxidases, C-terminal domain"/>
    <property type="match status" value="1"/>
</dbReference>
<dbReference type="GO" id="GO:0016491">
    <property type="term" value="F:oxidoreductase activity"/>
    <property type="evidence" value="ECO:0007669"/>
    <property type="project" value="UniProtKB-KW"/>
</dbReference>
<dbReference type="EC" id="1.-.-.-" evidence="7"/>
<dbReference type="PANTHER" id="PTHR42934:SF2">
    <property type="entry name" value="GLYCOLATE OXIDASE SUBUNIT GLCD"/>
    <property type="match status" value="1"/>
</dbReference>
<keyword evidence="5 7" id="KW-0560">Oxidoreductase</keyword>
<dbReference type="InterPro" id="IPR016171">
    <property type="entry name" value="Vanillyl_alc_oxidase_C-sub2"/>
</dbReference>
<proteinExistence type="inferred from homology"/>
<feature type="domain" description="FAD-binding PCMH-type" evidence="6">
    <location>
        <begin position="53"/>
        <end position="232"/>
    </location>
</feature>
<evidence type="ECO:0000313" key="7">
    <source>
        <dbReference type="EMBL" id="QFQ02335.1"/>
    </source>
</evidence>
<dbReference type="InterPro" id="IPR036318">
    <property type="entry name" value="FAD-bd_PCMH-like_sf"/>
</dbReference>
<dbReference type="Gene3D" id="1.10.45.10">
    <property type="entry name" value="Vanillyl-alcohol Oxidase, Chain A, domain 4"/>
    <property type="match status" value="1"/>
</dbReference>
<evidence type="ECO:0000259" key="6">
    <source>
        <dbReference type="PROSITE" id="PS51387"/>
    </source>
</evidence>